<accession>A0ABW1JFI0</accession>
<comment type="caution">
    <text evidence="5">The sequence shown here is derived from an EMBL/GenBank/DDBJ whole genome shotgun (WGS) entry which is preliminary data.</text>
</comment>
<feature type="domain" description="Carboxyltransferase" evidence="4">
    <location>
        <begin position="25"/>
        <end position="290"/>
    </location>
</feature>
<dbReference type="PANTHER" id="PTHR43309:SF3">
    <property type="entry name" value="5-OXOPROLINASE SUBUNIT C"/>
    <property type="match status" value="1"/>
</dbReference>
<keyword evidence="1" id="KW-0547">Nucleotide-binding</keyword>
<sequence length="290" mass="29590">MTTFEVLATGPLATVQDAGRAGLAHLGVGPSGAADRTSLGQVNRLLGNAEGAAAVEVTLGGLHLRANGSADVAVVGAPAQVHLGRRAIGSGTPFRVEAGDELTLAAPSRGLRSYLGVRGGITTDPVLGSRSSDLLAGVGPGPLRPGDVLPVGADVGPWPGVDVLTWLTDPAEHRRLRAVAGPRREWFSDAALDDLAGGPWRVSGDANRTAVVLDGPAIIRSHDGELPPEGMVRGAIQVPPSGRPTILLADHPVTGGYPVLAVLLAEDVDWLAQLRPGDPVLLQPVVAPVL</sequence>
<evidence type="ECO:0000313" key="6">
    <source>
        <dbReference type="Proteomes" id="UP001596189"/>
    </source>
</evidence>
<evidence type="ECO:0000256" key="3">
    <source>
        <dbReference type="ARBA" id="ARBA00022840"/>
    </source>
</evidence>
<dbReference type="NCBIfam" id="TIGR00724">
    <property type="entry name" value="urea_amlyse_rel"/>
    <property type="match status" value="1"/>
</dbReference>
<name>A0ABW1JFI0_9ACTN</name>
<dbReference type="SMART" id="SM00797">
    <property type="entry name" value="AHS2"/>
    <property type="match status" value="1"/>
</dbReference>
<evidence type="ECO:0000256" key="1">
    <source>
        <dbReference type="ARBA" id="ARBA00022741"/>
    </source>
</evidence>
<dbReference type="RefSeq" id="WP_345716213.1">
    <property type="nucleotide sequence ID" value="NZ_BAABFP010000004.1"/>
</dbReference>
<dbReference type="PANTHER" id="PTHR43309">
    <property type="entry name" value="5-OXOPROLINASE SUBUNIT C"/>
    <property type="match status" value="1"/>
</dbReference>
<dbReference type="Proteomes" id="UP001596189">
    <property type="component" value="Unassembled WGS sequence"/>
</dbReference>
<proteinExistence type="predicted"/>
<dbReference type="InterPro" id="IPR029000">
    <property type="entry name" value="Cyclophilin-like_dom_sf"/>
</dbReference>
<reference evidence="6" key="1">
    <citation type="journal article" date="2019" name="Int. J. Syst. Evol. Microbiol.">
        <title>The Global Catalogue of Microorganisms (GCM) 10K type strain sequencing project: providing services to taxonomists for standard genome sequencing and annotation.</title>
        <authorList>
            <consortium name="The Broad Institute Genomics Platform"/>
            <consortium name="The Broad Institute Genome Sequencing Center for Infectious Disease"/>
            <person name="Wu L."/>
            <person name="Ma J."/>
        </authorList>
    </citation>
    <scope>NUCLEOTIDE SEQUENCE [LARGE SCALE GENOMIC DNA]</scope>
    <source>
        <strain evidence="6">KACC 14249</strain>
    </source>
</reference>
<keyword evidence="3" id="KW-0067">ATP-binding</keyword>
<dbReference type="InterPro" id="IPR052708">
    <property type="entry name" value="PxpC"/>
</dbReference>
<keyword evidence="6" id="KW-1185">Reference proteome</keyword>
<dbReference type="Pfam" id="PF02626">
    <property type="entry name" value="CT_A_B"/>
    <property type="match status" value="1"/>
</dbReference>
<organism evidence="5 6">
    <name type="scientific">Angustibacter luteus</name>
    <dbReference type="NCBI Taxonomy" id="658456"/>
    <lineage>
        <taxon>Bacteria</taxon>
        <taxon>Bacillati</taxon>
        <taxon>Actinomycetota</taxon>
        <taxon>Actinomycetes</taxon>
        <taxon>Kineosporiales</taxon>
        <taxon>Kineosporiaceae</taxon>
    </lineage>
</organism>
<dbReference type="SUPFAM" id="SSF50891">
    <property type="entry name" value="Cyclophilin-like"/>
    <property type="match status" value="1"/>
</dbReference>
<keyword evidence="2" id="KW-0378">Hydrolase</keyword>
<dbReference type="InterPro" id="IPR003778">
    <property type="entry name" value="CT_A_B"/>
</dbReference>
<evidence type="ECO:0000313" key="5">
    <source>
        <dbReference type="EMBL" id="MFC6007413.1"/>
    </source>
</evidence>
<gene>
    <name evidence="5" type="ORF">ACFQDO_09755</name>
</gene>
<dbReference type="EMBL" id="JBHSRD010000003">
    <property type="protein sequence ID" value="MFC6007413.1"/>
    <property type="molecule type" value="Genomic_DNA"/>
</dbReference>
<evidence type="ECO:0000259" key="4">
    <source>
        <dbReference type="SMART" id="SM00797"/>
    </source>
</evidence>
<dbReference type="Gene3D" id="2.40.100.10">
    <property type="entry name" value="Cyclophilin-like"/>
    <property type="match status" value="1"/>
</dbReference>
<evidence type="ECO:0000256" key="2">
    <source>
        <dbReference type="ARBA" id="ARBA00022801"/>
    </source>
</evidence>
<protein>
    <submittedName>
        <fullName evidence="5">Biotin-dependent carboxyltransferase family protein</fullName>
    </submittedName>
</protein>